<proteinExistence type="inferred from homology"/>
<feature type="domain" description="HipA-like C-terminal" evidence="4">
    <location>
        <begin position="52"/>
        <end position="284"/>
    </location>
</feature>
<comment type="similarity">
    <text evidence="1">Belongs to the HipA Ser/Thr kinase family.</text>
</comment>
<keyword evidence="6" id="KW-1185">Reference proteome</keyword>
<evidence type="ECO:0000313" key="5">
    <source>
        <dbReference type="EMBL" id="MFB2717137.1"/>
    </source>
</evidence>
<dbReference type="InterPro" id="IPR052028">
    <property type="entry name" value="HipA_Ser/Thr_kinase"/>
</dbReference>
<dbReference type="Pfam" id="PF07804">
    <property type="entry name" value="HipA_C"/>
    <property type="match status" value="1"/>
</dbReference>
<evidence type="ECO:0000256" key="3">
    <source>
        <dbReference type="ARBA" id="ARBA00022777"/>
    </source>
</evidence>
<keyword evidence="2" id="KW-0808">Transferase</keyword>
<reference evidence="5 6" key="1">
    <citation type="submission" date="2024-09" db="EMBL/GenBank/DDBJ databases">
        <title>Draft genome sequences of 6 high pH adapted Marinobacter shengliensis sp. isolated from Mariana forearc serpentinite mud volcanoes.</title>
        <authorList>
            <person name="Elkassas S."/>
            <person name="Serres M."/>
            <person name="Michael N."/>
            <person name="Amina P."/>
            <person name="Teodora Z."/>
            <person name="Julie H."/>
        </authorList>
    </citation>
    <scope>NUCLEOTIDE SEQUENCE [LARGE SCALE GENOMIC DNA]</scope>
    <source>
        <strain evidence="5 6">EB4</strain>
    </source>
</reference>
<dbReference type="EMBL" id="JBHFLD010000028">
    <property type="protein sequence ID" value="MFB2717137.1"/>
    <property type="molecule type" value="Genomic_DNA"/>
</dbReference>
<name>A0ABV4WB97_9GAMM</name>
<dbReference type="Proteomes" id="UP001576762">
    <property type="component" value="Unassembled WGS sequence"/>
</dbReference>
<comment type="caution">
    <text evidence="5">The sequence shown here is derived from an EMBL/GenBank/DDBJ whole genome shotgun (WGS) entry which is preliminary data.</text>
</comment>
<dbReference type="PANTHER" id="PTHR37419:SF6">
    <property type="entry name" value="KINASE HI_0665-RELATED"/>
    <property type="match status" value="1"/>
</dbReference>
<accession>A0ABV4WB97</accession>
<dbReference type="Gene3D" id="1.10.1070.20">
    <property type="match status" value="1"/>
</dbReference>
<evidence type="ECO:0000256" key="2">
    <source>
        <dbReference type="ARBA" id="ARBA00022679"/>
    </source>
</evidence>
<keyword evidence="3" id="KW-0418">Kinase</keyword>
<dbReference type="RefSeq" id="WP_156471740.1">
    <property type="nucleotide sequence ID" value="NZ_JBHFLD010000028.1"/>
</dbReference>
<evidence type="ECO:0000259" key="4">
    <source>
        <dbReference type="Pfam" id="PF07804"/>
    </source>
</evidence>
<evidence type="ECO:0000256" key="1">
    <source>
        <dbReference type="ARBA" id="ARBA00010164"/>
    </source>
</evidence>
<dbReference type="PANTHER" id="PTHR37419">
    <property type="entry name" value="SERINE/THREONINE-PROTEIN KINASE TOXIN HIPA"/>
    <property type="match status" value="1"/>
</dbReference>
<dbReference type="InterPro" id="IPR012893">
    <property type="entry name" value="HipA-like_C"/>
</dbReference>
<evidence type="ECO:0000313" key="6">
    <source>
        <dbReference type="Proteomes" id="UP001576762"/>
    </source>
</evidence>
<gene>
    <name evidence="5" type="ORF">ACE05E_16785</name>
</gene>
<protein>
    <submittedName>
        <fullName evidence="5">Type II toxin-antitoxin system HipA family toxin</fullName>
    </submittedName>
</protein>
<organism evidence="5 6">
    <name type="scientific">Marinobacter shengliensis</name>
    <dbReference type="NCBI Taxonomy" id="1389223"/>
    <lineage>
        <taxon>Bacteria</taxon>
        <taxon>Pseudomonadati</taxon>
        <taxon>Pseudomonadota</taxon>
        <taxon>Gammaproteobacteria</taxon>
        <taxon>Pseudomonadales</taxon>
        <taxon>Marinobacteraceae</taxon>
        <taxon>Marinobacter</taxon>
    </lineage>
</organism>
<sequence length="320" mass="35139">MTCLQPLPEGHYIQHHSSCLETLFGSSTLNIELAADRRALTQSLPSFASGYSIAGVQMKCHLTINDGGLNLADVGGTFILKPSPERYPFAAENEHASMVLMRNLGFDVPPCSLLSLGDGHKVFVIRRFDRTTDGKKIHQEDAMQALGASNLRSENKYTAASYQVVLELAIKHGGLPSGLELFRRLVFSYLIGNDDHHMKNIAFVKQPFRLAPVYDVLASSLFSNSPLSSTMALSFLTHGEPEYLQQMGNGFYSGGDFVQLAEAAGLDAPVARETILNLVAKIKAEAPKTVQTSLMPPDMKDHYLDLVKRRARFVELLDLG</sequence>